<organism evidence="1 2">
    <name type="scientific">Parasedimentitalea psychrophila</name>
    <dbReference type="NCBI Taxonomy" id="2997337"/>
    <lineage>
        <taxon>Bacteria</taxon>
        <taxon>Pseudomonadati</taxon>
        <taxon>Pseudomonadota</taxon>
        <taxon>Alphaproteobacteria</taxon>
        <taxon>Rhodobacterales</taxon>
        <taxon>Paracoccaceae</taxon>
        <taxon>Parasedimentitalea</taxon>
    </lineage>
</organism>
<protein>
    <submittedName>
        <fullName evidence="1">GTA-gp10 family protein</fullName>
    </submittedName>
</protein>
<evidence type="ECO:0000313" key="1">
    <source>
        <dbReference type="EMBL" id="WIY23352.1"/>
    </source>
</evidence>
<dbReference type="Pfam" id="PF11836">
    <property type="entry name" value="Phage_TAC_11"/>
    <property type="match status" value="1"/>
</dbReference>
<keyword evidence="2" id="KW-1185">Reference proteome</keyword>
<proteinExistence type="predicted"/>
<dbReference type="RefSeq" id="WP_270921156.1">
    <property type="nucleotide sequence ID" value="NZ_CP127247.1"/>
</dbReference>
<dbReference type="InterPro" id="IPR021791">
    <property type="entry name" value="Phage_TAC_11"/>
</dbReference>
<sequence length="114" mass="11936">MANRFKGEVSITIDGKVWTLVCDFNAMAEFEEATGMDAMAAFEKAEGGEVSIADLRHMVHAFLKLHHPEATLRDAGNVMSEDVAIVASVLAAASPTAAEAGDLGNAQTSGNRTG</sequence>
<name>A0A9Y2KWX4_9RHOB</name>
<gene>
    <name evidence="1" type="ORF">QPJ95_11815</name>
</gene>
<dbReference type="KEGG" id="ppso:QPJ95_11815"/>
<dbReference type="EMBL" id="CP127247">
    <property type="protein sequence ID" value="WIY23352.1"/>
    <property type="molecule type" value="Genomic_DNA"/>
</dbReference>
<accession>A0A9Y2KWX4</accession>
<dbReference type="AlphaFoldDB" id="A0A9Y2KWX4"/>
<dbReference type="Proteomes" id="UP001238334">
    <property type="component" value="Chromosome"/>
</dbReference>
<reference evidence="1 2" key="1">
    <citation type="submission" date="2023-06" db="EMBL/GenBank/DDBJ databases">
        <title>Parasedimentitalea psychrophila sp. nov., a psychrophilic bacterium isolated from deep-sea sediment.</title>
        <authorList>
            <person name="Li A."/>
        </authorList>
    </citation>
    <scope>NUCLEOTIDE SEQUENCE [LARGE SCALE GENOMIC DNA]</scope>
    <source>
        <strain evidence="1 2">QS115</strain>
    </source>
</reference>
<evidence type="ECO:0000313" key="2">
    <source>
        <dbReference type="Proteomes" id="UP001238334"/>
    </source>
</evidence>